<dbReference type="AlphaFoldDB" id="A0A180FZX8"/>
<reference evidence="2" key="4">
    <citation type="submission" date="2025-05" db="UniProtKB">
        <authorList>
            <consortium name="EnsemblFungi"/>
        </authorList>
    </citation>
    <scope>IDENTIFICATION</scope>
    <source>
        <strain evidence="2">isolate 1-1 / race 1 (BBBD)</strain>
    </source>
</reference>
<dbReference type="EnsemblFungi" id="PTTG_01317-t43_1">
    <property type="protein sequence ID" value="PTTG_01317-t43_1-p1"/>
    <property type="gene ID" value="PTTG_01317"/>
</dbReference>
<dbReference type="EMBL" id="ADAS02002145">
    <property type="protein sequence ID" value="OAV85937.1"/>
    <property type="molecule type" value="Genomic_DNA"/>
</dbReference>
<sequence>MDLFQKSKRMGTLLQWKPVLMAGKGGGGGGGGPTSRGETIEGNCGKKRLWRNIAINSLGVSKASSSSSWVIRLSLTIIQHLRALPEIKAQYWVERRTVEIKKQLDRLRLLLKAKTPAEIEYFVSQAEKEI</sequence>
<organism evidence="1">
    <name type="scientific">Puccinia triticina (isolate 1-1 / race 1 (BBBD))</name>
    <name type="common">Brown leaf rust fungus</name>
    <dbReference type="NCBI Taxonomy" id="630390"/>
    <lineage>
        <taxon>Eukaryota</taxon>
        <taxon>Fungi</taxon>
        <taxon>Dikarya</taxon>
        <taxon>Basidiomycota</taxon>
        <taxon>Pucciniomycotina</taxon>
        <taxon>Pucciniomycetes</taxon>
        <taxon>Pucciniales</taxon>
        <taxon>Pucciniaceae</taxon>
        <taxon>Puccinia</taxon>
    </lineage>
</organism>
<keyword evidence="3" id="KW-1185">Reference proteome</keyword>
<reference evidence="2 3" key="3">
    <citation type="journal article" date="2017" name="G3 (Bethesda)">
        <title>Comparative analysis highlights variable genome content of wheat rusts and divergence of the mating loci.</title>
        <authorList>
            <person name="Cuomo C.A."/>
            <person name="Bakkeren G."/>
            <person name="Khalil H.B."/>
            <person name="Panwar V."/>
            <person name="Joly D."/>
            <person name="Linning R."/>
            <person name="Sakthikumar S."/>
            <person name="Song X."/>
            <person name="Adiconis X."/>
            <person name="Fan L."/>
            <person name="Goldberg J.M."/>
            <person name="Levin J.Z."/>
            <person name="Young S."/>
            <person name="Zeng Q."/>
            <person name="Anikster Y."/>
            <person name="Bruce M."/>
            <person name="Wang M."/>
            <person name="Yin C."/>
            <person name="McCallum B."/>
            <person name="Szabo L.J."/>
            <person name="Hulbert S."/>
            <person name="Chen X."/>
            <person name="Fellers J.P."/>
        </authorList>
    </citation>
    <scope>NUCLEOTIDE SEQUENCE</scope>
    <source>
        <strain evidence="3">Isolate 1-1 / race 1 (BBBD)</strain>
        <strain evidence="2">isolate 1-1 / race 1 (BBBD)</strain>
    </source>
</reference>
<reference evidence="1" key="1">
    <citation type="submission" date="2009-11" db="EMBL/GenBank/DDBJ databases">
        <authorList>
            <consortium name="The Broad Institute Genome Sequencing Platform"/>
            <person name="Ward D."/>
            <person name="Feldgarden M."/>
            <person name="Earl A."/>
            <person name="Young S.K."/>
            <person name="Zeng Q."/>
            <person name="Koehrsen M."/>
            <person name="Alvarado L."/>
            <person name="Berlin A."/>
            <person name="Bochicchio J."/>
            <person name="Borenstein D."/>
            <person name="Chapman S.B."/>
            <person name="Chen Z."/>
            <person name="Engels R."/>
            <person name="Freedman E."/>
            <person name="Gellesch M."/>
            <person name="Goldberg J."/>
            <person name="Griggs A."/>
            <person name="Gujja S."/>
            <person name="Heilman E."/>
            <person name="Heiman D."/>
            <person name="Hepburn T."/>
            <person name="Howarth C."/>
            <person name="Jen D."/>
            <person name="Larson L."/>
            <person name="Lewis B."/>
            <person name="Mehta T."/>
            <person name="Park D."/>
            <person name="Pearson M."/>
            <person name="Roberts A."/>
            <person name="Saif S."/>
            <person name="Shea T."/>
            <person name="Shenoy N."/>
            <person name="Sisk P."/>
            <person name="Stolte C."/>
            <person name="Sykes S."/>
            <person name="Thomson T."/>
            <person name="Walk T."/>
            <person name="White J."/>
            <person name="Yandava C."/>
            <person name="Izard J."/>
            <person name="Baranova O.V."/>
            <person name="Blanton J.M."/>
            <person name="Tanner A.C."/>
            <person name="Dewhirst F.E."/>
            <person name="Haas B."/>
            <person name="Nusbaum C."/>
            <person name="Birren B."/>
        </authorList>
    </citation>
    <scope>NUCLEOTIDE SEQUENCE [LARGE SCALE GENOMIC DNA]</scope>
    <source>
        <strain evidence="1">1-1 BBBD Race 1</strain>
    </source>
</reference>
<gene>
    <name evidence="1" type="ORF">PTTG_01317</name>
</gene>
<dbReference type="VEuPathDB" id="FungiDB:PTTG_01317"/>
<dbReference type="Proteomes" id="UP000005240">
    <property type="component" value="Unassembled WGS sequence"/>
</dbReference>
<protein>
    <submittedName>
        <fullName evidence="1 2">Uncharacterized protein</fullName>
    </submittedName>
</protein>
<accession>A0A180FZX8</accession>
<evidence type="ECO:0000313" key="2">
    <source>
        <dbReference type="EnsemblFungi" id="PTTG_01317-t43_1-p1"/>
    </source>
</evidence>
<evidence type="ECO:0000313" key="3">
    <source>
        <dbReference type="Proteomes" id="UP000005240"/>
    </source>
</evidence>
<proteinExistence type="predicted"/>
<reference evidence="1" key="2">
    <citation type="submission" date="2016-05" db="EMBL/GenBank/DDBJ databases">
        <title>Comparative analysis highlights variable genome content of wheat rusts and divergence of the mating loci.</title>
        <authorList>
            <person name="Cuomo C.A."/>
            <person name="Bakkeren G."/>
            <person name="Szabo L."/>
            <person name="Khalil H."/>
            <person name="Joly D."/>
            <person name="Goldberg J."/>
            <person name="Young S."/>
            <person name="Zeng Q."/>
            <person name="Fellers J."/>
        </authorList>
    </citation>
    <scope>NUCLEOTIDE SEQUENCE [LARGE SCALE GENOMIC DNA]</scope>
    <source>
        <strain evidence="1">1-1 BBBD Race 1</strain>
    </source>
</reference>
<evidence type="ECO:0000313" key="1">
    <source>
        <dbReference type="EMBL" id="OAV85937.1"/>
    </source>
</evidence>
<name>A0A180FZX8_PUCT1</name>